<dbReference type="Proteomes" id="UP000067448">
    <property type="component" value="Unassembled WGS sequence"/>
</dbReference>
<accession>A0A100JRH7</accession>
<feature type="transmembrane region" description="Helical" evidence="2">
    <location>
        <begin position="50"/>
        <end position="76"/>
    </location>
</feature>
<reference evidence="4" key="3">
    <citation type="submission" date="2016-02" db="EMBL/GenBank/DDBJ databases">
        <title>Draft genome of pathogenic Streptomyces sp. in Japan.</title>
        <authorList>
            <person name="Tomihama T."/>
            <person name="Ikenaga M."/>
            <person name="Sakai M."/>
            <person name="Okubo T."/>
            <person name="Ikeda S."/>
        </authorList>
    </citation>
    <scope>NUCLEOTIDE SEQUENCE [LARGE SCALE GENOMIC DNA]</scope>
    <source>
        <strain evidence="4">S58</strain>
    </source>
</reference>
<proteinExistence type="predicted"/>
<name>A0A100JRH7_STRSC</name>
<dbReference type="RefSeq" id="WP_059081859.1">
    <property type="nucleotide sequence ID" value="NZ_BCMM01000022.1"/>
</dbReference>
<keyword evidence="2" id="KW-1133">Transmembrane helix</keyword>
<organism evidence="3 4">
    <name type="scientific">Streptomyces scabiei</name>
    <dbReference type="NCBI Taxonomy" id="1930"/>
    <lineage>
        <taxon>Bacteria</taxon>
        <taxon>Bacillati</taxon>
        <taxon>Actinomycetota</taxon>
        <taxon>Actinomycetes</taxon>
        <taxon>Kitasatosporales</taxon>
        <taxon>Streptomycetaceae</taxon>
        <taxon>Streptomyces</taxon>
    </lineage>
</organism>
<evidence type="ECO:0000313" key="3">
    <source>
        <dbReference type="EMBL" id="GAQ64354.1"/>
    </source>
</evidence>
<evidence type="ECO:0000313" key="4">
    <source>
        <dbReference type="Proteomes" id="UP000067448"/>
    </source>
</evidence>
<protein>
    <submittedName>
        <fullName evidence="3">Uncharacterized protein</fullName>
    </submittedName>
</protein>
<dbReference type="AlphaFoldDB" id="A0A100JRH7"/>
<evidence type="ECO:0000256" key="2">
    <source>
        <dbReference type="SAM" id="Phobius"/>
    </source>
</evidence>
<evidence type="ECO:0000256" key="1">
    <source>
        <dbReference type="SAM" id="MobiDB-lite"/>
    </source>
</evidence>
<reference evidence="3 4" key="2">
    <citation type="journal article" date="2016" name="Genome Announc.">
        <title>Draft Genome Sequences of Streptomyces scabiei S58, Streptomyces turgidiscabies T45, and Streptomyces acidiscabies a10, the Pathogens of Potato Common Scab, Isolated in Japan.</title>
        <authorList>
            <person name="Tomihama T."/>
            <person name="Nishi Y."/>
            <person name="Sakai M."/>
            <person name="Ikenaga M."/>
            <person name="Okubo T."/>
            <person name="Ikeda S."/>
        </authorList>
    </citation>
    <scope>NUCLEOTIDE SEQUENCE [LARGE SCALE GENOMIC DNA]</scope>
    <source>
        <strain evidence="3 4">S58</strain>
    </source>
</reference>
<reference evidence="4" key="1">
    <citation type="submission" date="2015-11" db="EMBL/GenBank/DDBJ databases">
        <authorList>
            <consortium name="Cross-ministerial Strategic Innovation Promotion Program (SIP) consortium"/>
            <person name="Tomihama T."/>
            <person name="Ikenaga M."/>
            <person name="Sakai M."/>
            <person name="Okubo T."/>
            <person name="Ikeda S."/>
        </authorList>
    </citation>
    <scope>NUCLEOTIDE SEQUENCE [LARGE SCALE GENOMIC DNA]</scope>
    <source>
        <strain evidence="4">S58</strain>
    </source>
</reference>
<comment type="caution">
    <text evidence="3">The sequence shown here is derived from an EMBL/GenBank/DDBJ whole genome shotgun (WGS) entry which is preliminary data.</text>
</comment>
<dbReference type="EMBL" id="BCMM01000022">
    <property type="protein sequence ID" value="GAQ64354.1"/>
    <property type="molecule type" value="Genomic_DNA"/>
</dbReference>
<feature type="region of interest" description="Disordered" evidence="1">
    <location>
        <begin position="1"/>
        <end position="22"/>
    </location>
</feature>
<keyword evidence="2" id="KW-0812">Transmembrane</keyword>
<keyword evidence="2" id="KW-0472">Membrane</keyword>
<sequence length="95" mass="10268">MIGRRTTVENDPPGNERKVFSALPYDGTEPTLQDLTPLTYPGTPWRDPRVIVALIGPVWTAVVVIGLLAVLAGAFLGIRHVLKRRRPARAATAAA</sequence>
<gene>
    <name evidence="3" type="ORF">SsS58_04747</name>
</gene>